<reference evidence="2 3" key="1">
    <citation type="submission" date="2019-05" db="EMBL/GenBank/DDBJ databases">
        <title>Flagellimonas sp. AsT0115, sp. nov., isolated from a marine red algae, Asparagopsis taxiformis.</title>
        <authorList>
            <person name="Kim J."/>
            <person name="Jeong S.E."/>
            <person name="Jeon C.O."/>
        </authorList>
    </citation>
    <scope>NUCLEOTIDE SEQUENCE [LARGE SCALE GENOMIC DNA]</scope>
    <source>
        <strain evidence="2 3">AsT0115</strain>
    </source>
</reference>
<accession>A0ABY2WM18</accession>
<keyword evidence="3" id="KW-1185">Reference proteome</keyword>
<dbReference type="Proteomes" id="UP000751614">
    <property type="component" value="Unassembled WGS sequence"/>
</dbReference>
<dbReference type="EMBL" id="VCNI01000002">
    <property type="protein sequence ID" value="TMU55652.1"/>
    <property type="molecule type" value="Genomic_DNA"/>
</dbReference>
<evidence type="ECO:0008006" key="4">
    <source>
        <dbReference type="Google" id="ProtNLM"/>
    </source>
</evidence>
<evidence type="ECO:0000313" key="3">
    <source>
        <dbReference type="Proteomes" id="UP000751614"/>
    </source>
</evidence>
<dbReference type="RefSeq" id="WP_138838021.1">
    <property type="nucleotide sequence ID" value="NZ_VCNI01000002.1"/>
</dbReference>
<evidence type="ECO:0000256" key="1">
    <source>
        <dbReference type="SAM" id="Phobius"/>
    </source>
</evidence>
<name>A0ABY2WM18_9FLAO</name>
<keyword evidence="1" id="KW-0472">Membrane</keyword>
<evidence type="ECO:0000313" key="2">
    <source>
        <dbReference type="EMBL" id="TMU55652.1"/>
    </source>
</evidence>
<feature type="transmembrane region" description="Helical" evidence="1">
    <location>
        <begin position="12"/>
        <end position="33"/>
    </location>
</feature>
<proteinExistence type="predicted"/>
<keyword evidence="1" id="KW-0812">Transmembrane</keyword>
<keyword evidence="1" id="KW-1133">Transmembrane helix</keyword>
<sequence>MAVLKKLRASTLMETLVATILIVLVFMLSSMLLNSILTNTVGQNDELVRQEFLLLKYRYEHGTLPLPYYAELEHWEIAVVENEELNSSGVSFTALHTKTNKEILYQMDHEP</sequence>
<gene>
    <name evidence="2" type="ORF">FGG15_15920</name>
</gene>
<protein>
    <recommendedName>
        <fullName evidence="4">Prepilin-type N-terminal cleavage/methylation domain-containing protein</fullName>
    </recommendedName>
</protein>
<organism evidence="2 3">
    <name type="scientific">Flagellimonas algicola</name>
    <dbReference type="NCBI Taxonomy" id="2583815"/>
    <lineage>
        <taxon>Bacteria</taxon>
        <taxon>Pseudomonadati</taxon>
        <taxon>Bacteroidota</taxon>
        <taxon>Flavobacteriia</taxon>
        <taxon>Flavobacteriales</taxon>
        <taxon>Flavobacteriaceae</taxon>
        <taxon>Flagellimonas</taxon>
    </lineage>
</organism>
<comment type="caution">
    <text evidence="2">The sequence shown here is derived from an EMBL/GenBank/DDBJ whole genome shotgun (WGS) entry which is preliminary data.</text>
</comment>